<dbReference type="PANTHER" id="PTHR43240">
    <property type="entry name" value="1,4-DIHYDROXY-2-NAPHTHOYL-COA THIOESTERASE 1"/>
    <property type="match status" value="1"/>
</dbReference>
<name>A0AA38FZX4_TAXCH</name>
<dbReference type="EMBL" id="JAHRHJ020000006">
    <property type="protein sequence ID" value="KAH9312773.1"/>
    <property type="molecule type" value="Genomic_DNA"/>
</dbReference>
<keyword evidence="1" id="KW-0378">Hydrolase</keyword>
<feature type="domain" description="Thioesterase" evidence="2">
    <location>
        <begin position="35"/>
        <end position="105"/>
    </location>
</feature>
<protein>
    <recommendedName>
        <fullName evidence="2">Thioesterase domain-containing protein</fullName>
    </recommendedName>
</protein>
<gene>
    <name evidence="3" type="ORF">KI387_027808</name>
</gene>
<dbReference type="InterPro" id="IPR003736">
    <property type="entry name" value="PAAI_dom"/>
</dbReference>
<dbReference type="SUPFAM" id="SSF54637">
    <property type="entry name" value="Thioesterase/thiol ester dehydrase-isomerase"/>
    <property type="match status" value="1"/>
</dbReference>
<dbReference type="InterPro" id="IPR029069">
    <property type="entry name" value="HotDog_dom_sf"/>
</dbReference>
<comment type="caution">
    <text evidence="3">The sequence shown here is derived from an EMBL/GenBank/DDBJ whole genome shotgun (WGS) entry which is preliminary data.</text>
</comment>
<dbReference type="PANTHER" id="PTHR43240:SF5">
    <property type="entry name" value="1,4-DIHYDROXY-2-NAPHTHOYL-COA THIOESTERASE 1"/>
    <property type="match status" value="1"/>
</dbReference>
<dbReference type="Pfam" id="PF03061">
    <property type="entry name" value="4HBT"/>
    <property type="match status" value="1"/>
</dbReference>
<accession>A0AA38FZX4</accession>
<dbReference type="GO" id="GO:0042372">
    <property type="term" value="P:phylloquinone biosynthetic process"/>
    <property type="evidence" value="ECO:0007669"/>
    <property type="project" value="TreeGrafter"/>
</dbReference>
<evidence type="ECO:0000313" key="4">
    <source>
        <dbReference type="Proteomes" id="UP000824469"/>
    </source>
</evidence>
<evidence type="ECO:0000256" key="1">
    <source>
        <dbReference type="ARBA" id="ARBA00022801"/>
    </source>
</evidence>
<dbReference type="GO" id="GO:0061522">
    <property type="term" value="F:1,4-dihydroxy-2-naphthoyl-CoA thioesterase activity"/>
    <property type="evidence" value="ECO:0007669"/>
    <property type="project" value="TreeGrafter"/>
</dbReference>
<dbReference type="Proteomes" id="UP000824469">
    <property type="component" value="Unassembled WGS sequence"/>
</dbReference>
<dbReference type="OMA" id="PAPIGME"/>
<dbReference type="Gene3D" id="3.10.129.10">
    <property type="entry name" value="Hotdog Thioesterase"/>
    <property type="match status" value="1"/>
</dbReference>
<reference evidence="3 4" key="1">
    <citation type="journal article" date="2021" name="Nat. Plants">
        <title>The Taxus genome provides insights into paclitaxel biosynthesis.</title>
        <authorList>
            <person name="Xiong X."/>
            <person name="Gou J."/>
            <person name="Liao Q."/>
            <person name="Li Y."/>
            <person name="Zhou Q."/>
            <person name="Bi G."/>
            <person name="Li C."/>
            <person name="Du R."/>
            <person name="Wang X."/>
            <person name="Sun T."/>
            <person name="Guo L."/>
            <person name="Liang H."/>
            <person name="Lu P."/>
            <person name="Wu Y."/>
            <person name="Zhang Z."/>
            <person name="Ro D.K."/>
            <person name="Shang Y."/>
            <person name="Huang S."/>
            <person name="Yan J."/>
        </authorList>
    </citation>
    <scope>NUCLEOTIDE SEQUENCE [LARGE SCALE GENOMIC DNA]</scope>
    <source>
        <strain evidence="3">Ta-2019</strain>
    </source>
</reference>
<proteinExistence type="predicted"/>
<evidence type="ECO:0000313" key="3">
    <source>
        <dbReference type="EMBL" id="KAH9312773.1"/>
    </source>
</evidence>
<dbReference type="InterPro" id="IPR006683">
    <property type="entry name" value="Thioestr_dom"/>
</dbReference>
<dbReference type="NCBIfam" id="TIGR00369">
    <property type="entry name" value="unchar_dom_1"/>
    <property type="match status" value="1"/>
</dbReference>
<dbReference type="GO" id="GO:0005777">
    <property type="term" value="C:peroxisome"/>
    <property type="evidence" value="ECO:0007669"/>
    <property type="project" value="TreeGrafter"/>
</dbReference>
<keyword evidence="4" id="KW-1185">Reference proteome</keyword>
<evidence type="ECO:0000259" key="2">
    <source>
        <dbReference type="Pfam" id="PF03061"/>
    </source>
</evidence>
<dbReference type="AlphaFoldDB" id="A0AA38FZX4"/>
<sequence length="154" mass="16062">GPQAMHYIGFELETVTATCVDGRFVVSERSAQVAGVLHGGISALIAETLGSVGAYVASGFQLVAGVELSISHLKPAPIGLEIEAKATPIHIGRRLHLWEVKLRSATSSSKGLPKQESSKTSEPGLIAVAKLTVAVLPSTPAAKSEDDKRIPSKL</sequence>
<dbReference type="CDD" id="cd03443">
    <property type="entry name" value="PaaI_thioesterase"/>
    <property type="match status" value="1"/>
</dbReference>
<organism evidence="3 4">
    <name type="scientific">Taxus chinensis</name>
    <name type="common">Chinese yew</name>
    <name type="synonym">Taxus wallichiana var. chinensis</name>
    <dbReference type="NCBI Taxonomy" id="29808"/>
    <lineage>
        <taxon>Eukaryota</taxon>
        <taxon>Viridiplantae</taxon>
        <taxon>Streptophyta</taxon>
        <taxon>Embryophyta</taxon>
        <taxon>Tracheophyta</taxon>
        <taxon>Spermatophyta</taxon>
        <taxon>Pinopsida</taxon>
        <taxon>Pinidae</taxon>
        <taxon>Conifers II</taxon>
        <taxon>Cupressales</taxon>
        <taxon>Taxaceae</taxon>
        <taxon>Taxus</taxon>
    </lineage>
</organism>
<feature type="non-terminal residue" evidence="3">
    <location>
        <position position="154"/>
    </location>
</feature>